<dbReference type="SUPFAM" id="SSF53613">
    <property type="entry name" value="Ribokinase-like"/>
    <property type="match status" value="1"/>
</dbReference>
<dbReference type="Proteomes" id="UP000647241">
    <property type="component" value="Unassembled WGS sequence"/>
</dbReference>
<protein>
    <submittedName>
        <fullName evidence="4">2-dehydro-3-deoxygluconokinase</fullName>
    </submittedName>
</protein>
<dbReference type="EMBL" id="BMGT01000002">
    <property type="protein sequence ID" value="GGG74997.1"/>
    <property type="molecule type" value="Genomic_DNA"/>
</dbReference>
<dbReference type="InterPro" id="IPR029056">
    <property type="entry name" value="Ribokinase-like"/>
</dbReference>
<dbReference type="Gene3D" id="3.40.1190.20">
    <property type="match status" value="1"/>
</dbReference>
<dbReference type="PANTHER" id="PTHR10584:SF166">
    <property type="entry name" value="RIBOKINASE"/>
    <property type="match status" value="1"/>
</dbReference>
<dbReference type="Pfam" id="PF00294">
    <property type="entry name" value="PfkB"/>
    <property type="match status" value="1"/>
</dbReference>
<evidence type="ECO:0000313" key="5">
    <source>
        <dbReference type="Proteomes" id="UP000647241"/>
    </source>
</evidence>
<evidence type="ECO:0000256" key="1">
    <source>
        <dbReference type="ARBA" id="ARBA00022679"/>
    </source>
</evidence>
<keyword evidence="1" id="KW-0808">Transferase</keyword>
<dbReference type="AlphaFoldDB" id="A0A917HD02"/>
<organism evidence="4 5">
    <name type="scientific">Edaphobacter dinghuensis</name>
    <dbReference type="NCBI Taxonomy" id="1560005"/>
    <lineage>
        <taxon>Bacteria</taxon>
        <taxon>Pseudomonadati</taxon>
        <taxon>Acidobacteriota</taxon>
        <taxon>Terriglobia</taxon>
        <taxon>Terriglobales</taxon>
        <taxon>Acidobacteriaceae</taxon>
        <taxon>Edaphobacter</taxon>
    </lineage>
</organism>
<dbReference type="InterPro" id="IPR002173">
    <property type="entry name" value="Carboh/pur_kinase_PfkB_CS"/>
</dbReference>
<accession>A0A917HD02</accession>
<dbReference type="GO" id="GO:0016301">
    <property type="term" value="F:kinase activity"/>
    <property type="evidence" value="ECO:0007669"/>
    <property type="project" value="UniProtKB-KW"/>
</dbReference>
<evidence type="ECO:0000313" key="4">
    <source>
        <dbReference type="EMBL" id="GGG74997.1"/>
    </source>
</evidence>
<name>A0A917HD02_9BACT</name>
<reference evidence="4" key="1">
    <citation type="journal article" date="2014" name="Int. J. Syst. Evol. Microbiol.">
        <title>Complete genome sequence of Corynebacterium casei LMG S-19264T (=DSM 44701T), isolated from a smear-ripened cheese.</title>
        <authorList>
            <consortium name="US DOE Joint Genome Institute (JGI-PGF)"/>
            <person name="Walter F."/>
            <person name="Albersmeier A."/>
            <person name="Kalinowski J."/>
            <person name="Ruckert C."/>
        </authorList>
    </citation>
    <scope>NUCLEOTIDE SEQUENCE</scope>
    <source>
        <strain evidence="4">CGMCC 1.12997</strain>
    </source>
</reference>
<dbReference type="PROSITE" id="PS00584">
    <property type="entry name" value="PFKB_KINASES_2"/>
    <property type="match status" value="1"/>
</dbReference>
<keyword evidence="5" id="KW-1185">Reference proteome</keyword>
<dbReference type="InterPro" id="IPR011611">
    <property type="entry name" value="PfkB_dom"/>
</dbReference>
<gene>
    <name evidence="4" type="primary">kdgK</name>
    <name evidence="4" type="ORF">GCM10011585_17200</name>
</gene>
<keyword evidence="2" id="KW-0418">Kinase</keyword>
<sequence>MDNMDSAKTMDGCASERSIEKPDITIVGEINPDLILYGLPRDLPEEREILASDFTLTLGSSSAILAHNLALLGSGVSFSSRIGPDVLGKMCCQMLKRAGVELSHVVRSKSGNTGVTFILPLTSTRRILTYPGAMFEMGIEDLNIEYLGTAKHFHLSSLFLHRKLSPDIPGLFKEMKRRGLTTSLDTNDDPENKWGDVLENVLPWVDVLLCTEEELAKIAKVKAAAEHVSAKVPLLVVKRGARGASAYTEGRRIDVSSLEVGVTDSVGAGDSFDAGFLHQWVRHAPLETCVAYGNLAGALSVTRSGGIEAFADSAYRKSFFERYWQQGKLVP</sequence>
<evidence type="ECO:0000256" key="2">
    <source>
        <dbReference type="ARBA" id="ARBA00022777"/>
    </source>
</evidence>
<evidence type="ECO:0000259" key="3">
    <source>
        <dbReference type="Pfam" id="PF00294"/>
    </source>
</evidence>
<feature type="domain" description="Carbohydrate kinase PfkB" evidence="3">
    <location>
        <begin position="23"/>
        <end position="308"/>
    </location>
</feature>
<proteinExistence type="predicted"/>
<dbReference type="CDD" id="cd01166">
    <property type="entry name" value="KdgK"/>
    <property type="match status" value="1"/>
</dbReference>
<reference evidence="4" key="2">
    <citation type="submission" date="2020-09" db="EMBL/GenBank/DDBJ databases">
        <authorList>
            <person name="Sun Q."/>
            <person name="Zhou Y."/>
        </authorList>
    </citation>
    <scope>NUCLEOTIDE SEQUENCE</scope>
    <source>
        <strain evidence="4">CGMCC 1.12997</strain>
    </source>
</reference>
<comment type="caution">
    <text evidence="4">The sequence shown here is derived from an EMBL/GenBank/DDBJ whole genome shotgun (WGS) entry which is preliminary data.</text>
</comment>
<dbReference type="PANTHER" id="PTHR10584">
    <property type="entry name" value="SUGAR KINASE"/>
    <property type="match status" value="1"/>
</dbReference>
<dbReference type="RefSeq" id="WP_229739197.1">
    <property type="nucleotide sequence ID" value="NZ_BMGT01000002.1"/>
</dbReference>